<keyword evidence="1" id="KW-0472">Membrane</keyword>
<keyword evidence="2" id="KW-0238">DNA-binding</keyword>
<dbReference type="EMBL" id="QOUX01000050">
    <property type="protein sequence ID" value="RXI95553.1"/>
    <property type="molecule type" value="Genomic_DNA"/>
</dbReference>
<evidence type="ECO:0000313" key="2">
    <source>
        <dbReference type="EMBL" id="RXI95553.1"/>
    </source>
</evidence>
<gene>
    <name evidence="2" type="ORF">DS745_24180</name>
</gene>
<dbReference type="RefSeq" id="WP_129080784.1">
    <property type="nucleotide sequence ID" value="NZ_QOUX01000050.1"/>
</dbReference>
<reference evidence="2 3" key="1">
    <citation type="journal article" date="2019" name="Int. J. Syst. Evol. Microbiol.">
        <title>Anaerobacillus alkaliphilus sp. nov., a novel alkaliphilic and moderately halophilic bacterium.</title>
        <authorList>
            <person name="Borsodi A.K."/>
            <person name="Aszalos J.M."/>
            <person name="Bihari P."/>
            <person name="Nagy I."/>
            <person name="Schumann P."/>
            <person name="Sproer C."/>
            <person name="Kovacs A.L."/>
            <person name="Boka K."/>
            <person name="Dobosy P."/>
            <person name="Ovari M."/>
            <person name="Szili-Kovacs T."/>
            <person name="Toth E."/>
        </authorList>
    </citation>
    <scope>NUCLEOTIDE SEQUENCE [LARGE SCALE GENOMIC DNA]</scope>
    <source>
        <strain evidence="2 3">B16-10</strain>
    </source>
</reference>
<dbReference type="Proteomes" id="UP000290649">
    <property type="component" value="Unassembled WGS sequence"/>
</dbReference>
<evidence type="ECO:0000256" key="1">
    <source>
        <dbReference type="SAM" id="Phobius"/>
    </source>
</evidence>
<keyword evidence="1" id="KW-1133">Transmembrane helix</keyword>
<organism evidence="2 3">
    <name type="scientific">Anaerobacillus alkaliphilus</name>
    <dbReference type="NCBI Taxonomy" id="1548597"/>
    <lineage>
        <taxon>Bacteria</taxon>
        <taxon>Bacillati</taxon>
        <taxon>Bacillota</taxon>
        <taxon>Bacilli</taxon>
        <taxon>Bacillales</taxon>
        <taxon>Bacillaceae</taxon>
        <taxon>Anaerobacillus</taxon>
    </lineage>
</organism>
<dbReference type="GO" id="GO:0003677">
    <property type="term" value="F:DNA binding"/>
    <property type="evidence" value="ECO:0007669"/>
    <property type="project" value="UniProtKB-KW"/>
</dbReference>
<dbReference type="InterPro" id="IPR009577">
    <property type="entry name" value="Sm_multidrug_ex"/>
</dbReference>
<sequence length="149" mass="16791">MEFLLSLWEYIVIFILAAIPWIEILIIIPIGILNGLNPLLVGFLSFLGNLSTVYLLILFFEKFQQWRAKKKPKKEKKRAKRAVEIWNKYGLPGLSLAGPFITGAHLAVVIAISLGAKKQATLLWTTISLALWTIAITVTSYYGVDLFKN</sequence>
<dbReference type="OrthoDB" id="6400183at2"/>
<name>A0A4Q0VMP8_9BACI</name>
<comment type="caution">
    <text evidence="2">The sequence shown here is derived from an EMBL/GenBank/DDBJ whole genome shotgun (WGS) entry which is preliminary data.</text>
</comment>
<evidence type="ECO:0000313" key="3">
    <source>
        <dbReference type="Proteomes" id="UP000290649"/>
    </source>
</evidence>
<proteinExistence type="predicted"/>
<protein>
    <submittedName>
        <fullName evidence="2">DNA-binding protein</fullName>
    </submittedName>
</protein>
<feature type="transmembrane region" description="Helical" evidence="1">
    <location>
        <begin position="122"/>
        <end position="144"/>
    </location>
</feature>
<feature type="transmembrane region" description="Helical" evidence="1">
    <location>
        <begin position="89"/>
        <end position="116"/>
    </location>
</feature>
<dbReference type="AlphaFoldDB" id="A0A4Q0VMP8"/>
<keyword evidence="3" id="KW-1185">Reference proteome</keyword>
<feature type="transmembrane region" description="Helical" evidence="1">
    <location>
        <begin position="39"/>
        <end position="60"/>
    </location>
</feature>
<feature type="transmembrane region" description="Helical" evidence="1">
    <location>
        <begin position="7"/>
        <end position="33"/>
    </location>
</feature>
<dbReference type="Pfam" id="PF06695">
    <property type="entry name" value="Sm_multidrug_ex"/>
    <property type="match status" value="1"/>
</dbReference>
<accession>A0A4Q0VMP8</accession>
<keyword evidence="1" id="KW-0812">Transmembrane</keyword>